<dbReference type="InterPro" id="IPR001086">
    <property type="entry name" value="Preph_deHydtase"/>
</dbReference>
<evidence type="ECO:0000256" key="11">
    <source>
        <dbReference type="ARBA" id="ARBA00023141"/>
    </source>
</evidence>
<dbReference type="GO" id="GO:0004106">
    <property type="term" value="F:chorismate mutase activity"/>
    <property type="evidence" value="ECO:0007669"/>
    <property type="project" value="UniProtKB-EC"/>
</dbReference>
<dbReference type="Pfam" id="PF01817">
    <property type="entry name" value="CM_2"/>
    <property type="match status" value="1"/>
</dbReference>
<dbReference type="InterPro" id="IPR002912">
    <property type="entry name" value="ACT_dom"/>
</dbReference>
<evidence type="ECO:0000256" key="18">
    <source>
        <dbReference type="ARBA" id="ARBA00047848"/>
    </source>
</evidence>
<evidence type="ECO:0000256" key="19">
    <source>
        <dbReference type="PIRSR" id="PIRSR001500-2"/>
    </source>
</evidence>
<dbReference type="InterPro" id="IPR036979">
    <property type="entry name" value="CM_dom_sf"/>
</dbReference>
<dbReference type="GO" id="GO:0009094">
    <property type="term" value="P:L-phenylalanine biosynthetic process"/>
    <property type="evidence" value="ECO:0007669"/>
    <property type="project" value="UniProtKB-KW"/>
</dbReference>
<dbReference type="SUPFAM" id="SSF55021">
    <property type="entry name" value="ACT-like"/>
    <property type="match status" value="1"/>
</dbReference>
<name>A0A9D2U951_9BURK</name>
<dbReference type="SUPFAM" id="SSF48600">
    <property type="entry name" value="Chorismate mutase II"/>
    <property type="match status" value="1"/>
</dbReference>
<comment type="function">
    <text evidence="2">Catalyzes the Claisen rearrangement of chorismate to prephenate and the decarboxylation/dehydration of prephenate to phenylpyruvate.</text>
</comment>
<dbReference type="EC" id="4.2.1.51" evidence="7"/>
<dbReference type="CDD" id="cd04905">
    <property type="entry name" value="ACT_CM-PDT"/>
    <property type="match status" value="1"/>
</dbReference>
<keyword evidence="12" id="KW-0584">Phenylalanine biosynthesis</keyword>
<dbReference type="NCBIfam" id="NF008865">
    <property type="entry name" value="PRK11898.1"/>
    <property type="match status" value="1"/>
</dbReference>
<sequence length="362" mass="39807">MAKTLQEKLSPWRQQIDQIDEDILRLLNQRAQAALQIGQIKQEYDADDAILKPEREALIVRRLQELNPGPFTQHSVLAVWGQIISACRGLESVPRVACLGPQGSFSEQAAYEHFGHFIKSVHCESFDEVFRAVEAGQADVGIVPVENSTEGAVNRTLDLLLNSPLKVLGERSINIHHNLLTKSGSLEGVSRVMAHPQALAQCQSWLMRHHPELVREPVASNAEAARIAANDPTVAAIASLAAATAWGLSVVQKGIQDDPHNRTRFLAIGNIECLPSGSDKTSIILAVPNRPGAVYEMLSPLAKHGVSMTRLESRPARTGQWEYYFYVDFLGHKDDPAVHDALAVLKQDVAFFKILGSYPTQP</sequence>
<dbReference type="SMART" id="SM00830">
    <property type="entry name" value="CM_2"/>
    <property type="match status" value="1"/>
</dbReference>
<evidence type="ECO:0000256" key="9">
    <source>
        <dbReference type="ARBA" id="ARBA00022490"/>
    </source>
</evidence>
<evidence type="ECO:0000256" key="7">
    <source>
        <dbReference type="ARBA" id="ARBA00013147"/>
    </source>
</evidence>
<reference evidence="23" key="1">
    <citation type="journal article" date="2021" name="PeerJ">
        <title>Extensive microbial diversity within the chicken gut microbiome revealed by metagenomics and culture.</title>
        <authorList>
            <person name="Gilroy R."/>
            <person name="Ravi A."/>
            <person name="Getino M."/>
            <person name="Pursley I."/>
            <person name="Horton D.L."/>
            <person name="Alikhan N.F."/>
            <person name="Baker D."/>
            <person name="Gharbi K."/>
            <person name="Hall N."/>
            <person name="Watson M."/>
            <person name="Adriaenssens E.M."/>
            <person name="Foster-Nyarko E."/>
            <person name="Jarju S."/>
            <person name="Secka A."/>
            <person name="Antonio M."/>
            <person name="Oren A."/>
            <person name="Chaudhuri R.R."/>
            <person name="La Ragione R."/>
            <person name="Hildebrand F."/>
            <person name="Pallen M.J."/>
        </authorList>
    </citation>
    <scope>NUCLEOTIDE SEQUENCE</scope>
    <source>
        <strain evidence="23">9264</strain>
    </source>
</reference>
<organism evidence="23 24">
    <name type="scientific">Candidatus Paenalcaligenes intestinipullorum</name>
    <dbReference type="NCBI Taxonomy" id="2838718"/>
    <lineage>
        <taxon>Bacteria</taxon>
        <taxon>Pseudomonadati</taxon>
        <taxon>Pseudomonadota</taxon>
        <taxon>Betaproteobacteria</taxon>
        <taxon>Burkholderiales</taxon>
        <taxon>Alcaligenaceae</taxon>
        <taxon>Paenalcaligenes</taxon>
    </lineage>
</organism>
<dbReference type="InterPro" id="IPR002701">
    <property type="entry name" value="CM_II_prokaryot"/>
</dbReference>
<dbReference type="InterPro" id="IPR045865">
    <property type="entry name" value="ACT-like_dom_sf"/>
</dbReference>
<evidence type="ECO:0000256" key="4">
    <source>
        <dbReference type="ARBA" id="ARBA00004741"/>
    </source>
</evidence>
<comment type="catalytic activity">
    <reaction evidence="1">
        <text>chorismate = prephenate</text>
        <dbReference type="Rhea" id="RHEA:13897"/>
        <dbReference type="ChEBI" id="CHEBI:29748"/>
        <dbReference type="ChEBI" id="CHEBI:29934"/>
        <dbReference type="EC" id="5.4.99.5"/>
    </reaction>
</comment>
<dbReference type="Pfam" id="PF01842">
    <property type="entry name" value="ACT"/>
    <property type="match status" value="1"/>
</dbReference>
<keyword evidence="10" id="KW-0028">Amino-acid biosynthesis</keyword>
<feature type="domain" description="Chorismate mutase" evidence="20">
    <location>
        <begin position="3"/>
        <end position="95"/>
    </location>
</feature>
<evidence type="ECO:0000259" key="21">
    <source>
        <dbReference type="PROSITE" id="PS51171"/>
    </source>
</evidence>
<dbReference type="Gene3D" id="3.40.190.10">
    <property type="entry name" value="Periplasmic binding protein-like II"/>
    <property type="match status" value="2"/>
</dbReference>
<dbReference type="InterPro" id="IPR018528">
    <property type="entry name" value="Preph_deHydtase_CS"/>
</dbReference>
<evidence type="ECO:0000256" key="8">
    <source>
        <dbReference type="ARBA" id="ARBA00014401"/>
    </source>
</evidence>
<evidence type="ECO:0000256" key="2">
    <source>
        <dbReference type="ARBA" id="ARBA00002364"/>
    </source>
</evidence>
<evidence type="ECO:0000256" key="1">
    <source>
        <dbReference type="ARBA" id="ARBA00000824"/>
    </source>
</evidence>
<reference evidence="23" key="2">
    <citation type="submission" date="2021-04" db="EMBL/GenBank/DDBJ databases">
        <authorList>
            <person name="Gilroy R."/>
        </authorList>
    </citation>
    <scope>NUCLEOTIDE SEQUENCE</scope>
    <source>
        <strain evidence="23">9264</strain>
    </source>
</reference>
<evidence type="ECO:0000256" key="17">
    <source>
        <dbReference type="ARBA" id="ARBA00031520"/>
    </source>
</evidence>
<dbReference type="EMBL" id="DWUQ01000017">
    <property type="protein sequence ID" value="HJD43563.1"/>
    <property type="molecule type" value="Genomic_DNA"/>
</dbReference>
<evidence type="ECO:0000256" key="3">
    <source>
        <dbReference type="ARBA" id="ARBA00004496"/>
    </source>
</evidence>
<dbReference type="Pfam" id="PF00800">
    <property type="entry name" value="PDT"/>
    <property type="match status" value="1"/>
</dbReference>
<proteinExistence type="predicted"/>
<dbReference type="GO" id="GO:0005737">
    <property type="term" value="C:cytoplasm"/>
    <property type="evidence" value="ECO:0007669"/>
    <property type="project" value="UniProtKB-SubCell"/>
</dbReference>
<protein>
    <recommendedName>
        <fullName evidence="8">Bifunctional chorismate mutase/prephenate dehydratase</fullName>
        <ecNumber evidence="7">4.2.1.51</ecNumber>
        <ecNumber evidence="6">5.4.99.5</ecNumber>
    </recommendedName>
    <alternativeName>
        <fullName evidence="17">Chorismate mutase-prephenate dehydratase</fullName>
    </alternativeName>
    <alternativeName>
        <fullName evidence="16">p-protein</fullName>
    </alternativeName>
</protein>
<evidence type="ECO:0000256" key="12">
    <source>
        <dbReference type="ARBA" id="ARBA00023222"/>
    </source>
</evidence>
<dbReference type="PIRSF" id="PIRSF001500">
    <property type="entry name" value="Chor_mut_pdt_Ppr"/>
    <property type="match status" value="1"/>
</dbReference>
<dbReference type="SUPFAM" id="SSF53850">
    <property type="entry name" value="Periplasmic binding protein-like II"/>
    <property type="match status" value="1"/>
</dbReference>
<keyword evidence="13" id="KW-0413">Isomerase</keyword>
<dbReference type="InterPro" id="IPR036263">
    <property type="entry name" value="Chorismate_II_sf"/>
</dbReference>
<dbReference type="PANTHER" id="PTHR21022:SF19">
    <property type="entry name" value="PREPHENATE DEHYDRATASE-RELATED"/>
    <property type="match status" value="1"/>
</dbReference>
<keyword evidence="11" id="KW-0057">Aromatic amino acid biosynthesis</keyword>
<evidence type="ECO:0000256" key="13">
    <source>
        <dbReference type="ARBA" id="ARBA00023235"/>
    </source>
</evidence>
<evidence type="ECO:0000256" key="14">
    <source>
        <dbReference type="ARBA" id="ARBA00023239"/>
    </source>
</evidence>
<dbReference type="PANTHER" id="PTHR21022">
    <property type="entry name" value="PREPHENATE DEHYDRATASE P PROTEIN"/>
    <property type="match status" value="1"/>
</dbReference>
<dbReference type="GO" id="GO:0046417">
    <property type="term" value="P:chorismate metabolic process"/>
    <property type="evidence" value="ECO:0007669"/>
    <property type="project" value="InterPro"/>
</dbReference>
<evidence type="ECO:0000256" key="15">
    <source>
        <dbReference type="ARBA" id="ARBA00023268"/>
    </source>
</evidence>
<feature type="domain" description="ACT" evidence="22">
    <location>
        <begin position="282"/>
        <end position="359"/>
    </location>
</feature>
<comment type="pathway">
    <text evidence="5">Metabolic intermediate biosynthesis; prephenate biosynthesis; prephenate from chorismate: step 1/1.</text>
</comment>
<evidence type="ECO:0000259" key="20">
    <source>
        <dbReference type="PROSITE" id="PS51168"/>
    </source>
</evidence>
<evidence type="ECO:0000313" key="23">
    <source>
        <dbReference type="EMBL" id="HJD43563.1"/>
    </source>
</evidence>
<keyword evidence="15" id="KW-0511">Multifunctional enzyme</keyword>
<evidence type="ECO:0000259" key="22">
    <source>
        <dbReference type="PROSITE" id="PS51671"/>
    </source>
</evidence>
<dbReference type="PROSITE" id="PS00858">
    <property type="entry name" value="PREPHENATE_DEHYDR_2"/>
    <property type="match status" value="1"/>
</dbReference>
<dbReference type="FunFam" id="3.40.190.10:FF:000029">
    <property type="entry name" value="Chorismate mutase/Prephenate dehydratase"/>
    <property type="match status" value="1"/>
</dbReference>
<dbReference type="InterPro" id="IPR010957">
    <property type="entry name" value="G/b/e-P-prot_chorismate_mutase"/>
</dbReference>
<comment type="pathway">
    <text evidence="4">Amino-acid biosynthesis; L-phenylalanine biosynthesis; phenylpyruvate from prephenate: step 1/1.</text>
</comment>
<dbReference type="Gene3D" id="3.30.70.260">
    <property type="match status" value="1"/>
</dbReference>
<dbReference type="EC" id="5.4.99.5" evidence="6"/>
<evidence type="ECO:0000313" key="24">
    <source>
        <dbReference type="Proteomes" id="UP000823889"/>
    </source>
</evidence>
<dbReference type="Proteomes" id="UP000823889">
    <property type="component" value="Unassembled WGS sequence"/>
</dbReference>
<evidence type="ECO:0000256" key="16">
    <source>
        <dbReference type="ARBA" id="ARBA00031175"/>
    </source>
</evidence>
<comment type="subcellular location">
    <subcellularLocation>
        <location evidence="3">Cytoplasm</location>
    </subcellularLocation>
</comment>
<dbReference type="AlphaFoldDB" id="A0A9D2U951"/>
<dbReference type="Gene3D" id="1.20.59.10">
    <property type="entry name" value="Chorismate mutase"/>
    <property type="match status" value="1"/>
</dbReference>
<dbReference type="PROSITE" id="PS51168">
    <property type="entry name" value="CHORISMATE_MUT_2"/>
    <property type="match status" value="1"/>
</dbReference>
<dbReference type="InterPro" id="IPR008242">
    <property type="entry name" value="Chor_mutase/pphenate_deHydtase"/>
</dbReference>
<feature type="site" description="Essential for prephenate dehydratase activity" evidence="19">
    <location>
        <position position="263"/>
    </location>
</feature>
<dbReference type="PROSITE" id="PS51671">
    <property type="entry name" value="ACT"/>
    <property type="match status" value="1"/>
</dbReference>
<dbReference type="GO" id="GO:0004664">
    <property type="term" value="F:prephenate dehydratase activity"/>
    <property type="evidence" value="ECO:0007669"/>
    <property type="project" value="UniProtKB-EC"/>
</dbReference>
<gene>
    <name evidence="23" type="primary">pheA</name>
    <name evidence="23" type="ORF">H9906_00855</name>
</gene>
<comment type="catalytic activity">
    <reaction evidence="18">
        <text>prephenate + H(+) = 3-phenylpyruvate + CO2 + H2O</text>
        <dbReference type="Rhea" id="RHEA:21648"/>
        <dbReference type="ChEBI" id="CHEBI:15377"/>
        <dbReference type="ChEBI" id="CHEBI:15378"/>
        <dbReference type="ChEBI" id="CHEBI:16526"/>
        <dbReference type="ChEBI" id="CHEBI:18005"/>
        <dbReference type="ChEBI" id="CHEBI:29934"/>
        <dbReference type="EC" id="4.2.1.51"/>
    </reaction>
</comment>
<evidence type="ECO:0000256" key="6">
    <source>
        <dbReference type="ARBA" id="ARBA00012404"/>
    </source>
</evidence>
<keyword evidence="9" id="KW-0963">Cytoplasm</keyword>
<evidence type="ECO:0000256" key="5">
    <source>
        <dbReference type="ARBA" id="ARBA00004817"/>
    </source>
</evidence>
<dbReference type="CDD" id="cd13630">
    <property type="entry name" value="PBP2_PDT_1"/>
    <property type="match status" value="1"/>
</dbReference>
<dbReference type="PROSITE" id="PS51171">
    <property type="entry name" value="PREPHENATE_DEHYDR_3"/>
    <property type="match status" value="1"/>
</dbReference>
<accession>A0A9D2U951</accession>
<dbReference type="NCBIfam" id="TIGR01807">
    <property type="entry name" value="CM_P2"/>
    <property type="match status" value="1"/>
</dbReference>
<keyword evidence="14 23" id="KW-0456">Lyase</keyword>
<evidence type="ECO:0000256" key="10">
    <source>
        <dbReference type="ARBA" id="ARBA00022605"/>
    </source>
</evidence>
<feature type="domain" description="Prephenate dehydratase" evidence="21">
    <location>
        <begin position="95"/>
        <end position="270"/>
    </location>
</feature>
<dbReference type="FunFam" id="3.30.70.260:FF:000012">
    <property type="entry name" value="Prephenate dehydratase"/>
    <property type="match status" value="1"/>
</dbReference>
<comment type="caution">
    <text evidence="23">The sequence shown here is derived from an EMBL/GenBank/DDBJ whole genome shotgun (WGS) entry which is preliminary data.</text>
</comment>